<proteinExistence type="predicted"/>
<dbReference type="RefSeq" id="WP_143011353.1">
    <property type="nucleotide sequence ID" value="NZ_FNBN01000001.1"/>
</dbReference>
<accession>A0A1G7I9V9</accession>
<sequence>MKNTYRFRANSKQDVLKLQRILGGDYEISPVKEGSSAVEVHLESPFTIEEIIRFIESLPNSNVMYQTIDHKEKYTGKLNLARYRNINN</sequence>
<dbReference type="OrthoDB" id="673748at2"/>
<gene>
    <name evidence="1" type="ORF">SAMN04488121_101771</name>
</gene>
<dbReference type="EMBL" id="FNBN01000001">
    <property type="protein sequence ID" value="SDF09511.1"/>
    <property type="molecule type" value="Genomic_DNA"/>
</dbReference>
<protein>
    <submittedName>
        <fullName evidence="1">Uncharacterized protein</fullName>
    </submittedName>
</protein>
<reference evidence="1 2" key="1">
    <citation type="submission" date="2016-10" db="EMBL/GenBank/DDBJ databases">
        <authorList>
            <person name="de Groot N.N."/>
        </authorList>
    </citation>
    <scope>NUCLEOTIDE SEQUENCE [LARGE SCALE GENOMIC DNA]</scope>
    <source>
        <strain evidence="1 2">DSM 527</strain>
    </source>
</reference>
<dbReference type="AlphaFoldDB" id="A0A1G7I9V9"/>
<evidence type="ECO:0000313" key="2">
    <source>
        <dbReference type="Proteomes" id="UP000199045"/>
    </source>
</evidence>
<dbReference type="Proteomes" id="UP000199045">
    <property type="component" value="Unassembled WGS sequence"/>
</dbReference>
<evidence type="ECO:0000313" key="1">
    <source>
        <dbReference type="EMBL" id="SDF09511.1"/>
    </source>
</evidence>
<name>A0A1G7I9V9_CHIFI</name>
<organism evidence="1 2">
    <name type="scientific">Chitinophaga filiformis</name>
    <name type="common">Myxococcus filiformis</name>
    <name type="synonym">Flexibacter filiformis</name>
    <dbReference type="NCBI Taxonomy" id="104663"/>
    <lineage>
        <taxon>Bacteria</taxon>
        <taxon>Pseudomonadati</taxon>
        <taxon>Bacteroidota</taxon>
        <taxon>Chitinophagia</taxon>
        <taxon>Chitinophagales</taxon>
        <taxon>Chitinophagaceae</taxon>
        <taxon>Chitinophaga</taxon>
    </lineage>
</organism>